<accession>A0A6J7ZZ08</accession>
<dbReference type="SMART" id="SM00175">
    <property type="entry name" value="RAB"/>
    <property type="match status" value="1"/>
</dbReference>
<name>A0A6J7ZZ08_MYTCO</name>
<protein>
    <submittedName>
        <fullName evidence="3">CDC42</fullName>
    </submittedName>
</protein>
<dbReference type="Pfam" id="PF00071">
    <property type="entry name" value="Ras"/>
    <property type="match status" value="1"/>
</dbReference>
<dbReference type="SMART" id="SM00173">
    <property type="entry name" value="RAS"/>
    <property type="match status" value="1"/>
</dbReference>
<sequence>MVLTVMEQTIQCCIVGDGMVGKSSIIKSFIGQSTPGDYVATISDSYSGDASFIGVNYTVSISDCTGEHENNELRCSNYKDTDVFVVCYSVTDRESFDSVRTFWLPEIRKVAGKKPIILVATQTDSRGQTGEETISKFEGLELSDEIGAEHFTECSSVSRRGIPKVFEYSIQSVLKHKKSKSNIVKRLIRK</sequence>
<dbReference type="CDD" id="cd00157">
    <property type="entry name" value="Rho"/>
    <property type="match status" value="1"/>
</dbReference>
<dbReference type="GO" id="GO:0005525">
    <property type="term" value="F:GTP binding"/>
    <property type="evidence" value="ECO:0007669"/>
    <property type="project" value="UniProtKB-KW"/>
</dbReference>
<dbReference type="InterPro" id="IPR001806">
    <property type="entry name" value="Small_GTPase"/>
</dbReference>
<gene>
    <name evidence="3" type="ORF">MCOR_1027</name>
</gene>
<organism evidence="3 4">
    <name type="scientific">Mytilus coruscus</name>
    <name type="common">Sea mussel</name>
    <dbReference type="NCBI Taxonomy" id="42192"/>
    <lineage>
        <taxon>Eukaryota</taxon>
        <taxon>Metazoa</taxon>
        <taxon>Spiralia</taxon>
        <taxon>Lophotrochozoa</taxon>
        <taxon>Mollusca</taxon>
        <taxon>Bivalvia</taxon>
        <taxon>Autobranchia</taxon>
        <taxon>Pteriomorphia</taxon>
        <taxon>Mytilida</taxon>
        <taxon>Mytiloidea</taxon>
        <taxon>Mytilidae</taxon>
        <taxon>Mytilinae</taxon>
        <taxon>Mytilus</taxon>
    </lineage>
</organism>
<dbReference type="PANTHER" id="PTHR24072">
    <property type="entry name" value="RHO FAMILY GTPASE"/>
    <property type="match status" value="1"/>
</dbReference>
<dbReference type="Gene3D" id="3.40.50.300">
    <property type="entry name" value="P-loop containing nucleotide triphosphate hydrolases"/>
    <property type="match status" value="1"/>
</dbReference>
<evidence type="ECO:0000313" key="4">
    <source>
        <dbReference type="Proteomes" id="UP000507470"/>
    </source>
</evidence>
<dbReference type="AlphaFoldDB" id="A0A6J7ZZ08"/>
<proteinExistence type="predicted"/>
<evidence type="ECO:0000256" key="1">
    <source>
        <dbReference type="ARBA" id="ARBA00022741"/>
    </source>
</evidence>
<dbReference type="SUPFAM" id="SSF52540">
    <property type="entry name" value="P-loop containing nucleoside triphosphate hydrolases"/>
    <property type="match status" value="1"/>
</dbReference>
<dbReference type="InterPro" id="IPR027417">
    <property type="entry name" value="P-loop_NTPase"/>
</dbReference>
<keyword evidence="4" id="KW-1185">Reference proteome</keyword>
<dbReference type="EMBL" id="CACVKT020000202">
    <property type="protein sequence ID" value="CAC5357296.1"/>
    <property type="molecule type" value="Genomic_DNA"/>
</dbReference>
<dbReference type="GO" id="GO:0007264">
    <property type="term" value="P:small GTPase-mediated signal transduction"/>
    <property type="evidence" value="ECO:0007669"/>
    <property type="project" value="InterPro"/>
</dbReference>
<dbReference type="SMART" id="SM00174">
    <property type="entry name" value="RHO"/>
    <property type="match status" value="1"/>
</dbReference>
<evidence type="ECO:0000313" key="3">
    <source>
        <dbReference type="EMBL" id="CAC5357296.1"/>
    </source>
</evidence>
<dbReference type="PRINTS" id="PR00449">
    <property type="entry name" value="RASTRNSFRMNG"/>
</dbReference>
<evidence type="ECO:0000256" key="2">
    <source>
        <dbReference type="ARBA" id="ARBA00023134"/>
    </source>
</evidence>
<reference evidence="3 4" key="1">
    <citation type="submission" date="2020-06" db="EMBL/GenBank/DDBJ databases">
        <authorList>
            <person name="Li R."/>
            <person name="Bekaert M."/>
        </authorList>
    </citation>
    <scope>NUCLEOTIDE SEQUENCE [LARGE SCALE GENOMIC DNA]</scope>
    <source>
        <strain evidence="4">wild</strain>
    </source>
</reference>
<dbReference type="PROSITE" id="PS51419">
    <property type="entry name" value="RAB"/>
    <property type="match status" value="1"/>
</dbReference>
<dbReference type="NCBIfam" id="TIGR00231">
    <property type="entry name" value="small_GTP"/>
    <property type="match status" value="1"/>
</dbReference>
<dbReference type="Proteomes" id="UP000507470">
    <property type="component" value="Unassembled WGS sequence"/>
</dbReference>
<dbReference type="GO" id="GO:0003924">
    <property type="term" value="F:GTPase activity"/>
    <property type="evidence" value="ECO:0007669"/>
    <property type="project" value="InterPro"/>
</dbReference>
<dbReference type="InterPro" id="IPR005225">
    <property type="entry name" value="Small_GTP-bd"/>
</dbReference>
<dbReference type="PROSITE" id="PS51420">
    <property type="entry name" value="RHO"/>
    <property type="match status" value="1"/>
</dbReference>
<keyword evidence="1" id="KW-0547">Nucleotide-binding</keyword>
<dbReference type="InterPro" id="IPR003578">
    <property type="entry name" value="Small_GTPase_Rho"/>
</dbReference>
<dbReference type="PROSITE" id="PS51421">
    <property type="entry name" value="RAS"/>
    <property type="match status" value="1"/>
</dbReference>
<dbReference type="OrthoDB" id="25896at2759"/>
<keyword evidence="2" id="KW-0342">GTP-binding</keyword>